<dbReference type="STRING" id="1465490.SAMN05444277_11016"/>
<protein>
    <submittedName>
        <fullName evidence="1">Uncharacterized protein</fullName>
    </submittedName>
</protein>
<keyword evidence="2" id="KW-1185">Reference proteome</keyword>
<evidence type="ECO:0000313" key="1">
    <source>
        <dbReference type="EMBL" id="SFQ36801.1"/>
    </source>
</evidence>
<sequence length="160" mass="18338">MKAVLFSLLFITVFSQKDRNRKDFDKQAFYNAVRSESVKTIDEQITAVQSSGLKDKDAFEGTLLMKKAGLVTGAKNKLNLFKDGRIKLEAAIKNDNSNTEYRFMRLIIQEHAPKIVKYRDELTADAAFIEKNFRNLSPELQHIIIDYSKQSTTLKTTNLQ</sequence>
<proteinExistence type="predicted"/>
<dbReference type="OrthoDB" id="663842at2"/>
<dbReference type="RefSeq" id="WP_090660355.1">
    <property type="nucleotide sequence ID" value="NZ_FOXQ01000010.1"/>
</dbReference>
<dbReference type="AlphaFoldDB" id="A0A1I5XXS7"/>
<dbReference type="Proteomes" id="UP000199031">
    <property type="component" value="Unassembled WGS sequence"/>
</dbReference>
<gene>
    <name evidence="1" type="ORF">SAMN05444277_11016</name>
</gene>
<name>A0A1I5XXS7_9BACT</name>
<dbReference type="EMBL" id="FOXQ01000010">
    <property type="protein sequence ID" value="SFQ36801.1"/>
    <property type="molecule type" value="Genomic_DNA"/>
</dbReference>
<reference evidence="1 2" key="1">
    <citation type="submission" date="2016-10" db="EMBL/GenBank/DDBJ databases">
        <authorList>
            <person name="de Groot N.N."/>
        </authorList>
    </citation>
    <scope>NUCLEOTIDE SEQUENCE [LARGE SCALE GENOMIC DNA]</scope>
    <source>
        <strain evidence="1 2">DSM 28286</strain>
    </source>
</reference>
<evidence type="ECO:0000313" key="2">
    <source>
        <dbReference type="Proteomes" id="UP000199031"/>
    </source>
</evidence>
<accession>A0A1I5XXS7</accession>
<organism evidence="1 2">
    <name type="scientific">Parafilimonas terrae</name>
    <dbReference type="NCBI Taxonomy" id="1465490"/>
    <lineage>
        <taxon>Bacteria</taxon>
        <taxon>Pseudomonadati</taxon>
        <taxon>Bacteroidota</taxon>
        <taxon>Chitinophagia</taxon>
        <taxon>Chitinophagales</taxon>
        <taxon>Chitinophagaceae</taxon>
        <taxon>Parafilimonas</taxon>
    </lineage>
</organism>